<keyword evidence="2" id="KW-0472">Membrane</keyword>
<feature type="transmembrane region" description="Helical" evidence="2">
    <location>
        <begin position="128"/>
        <end position="148"/>
    </location>
</feature>
<evidence type="ECO:0000256" key="1">
    <source>
        <dbReference type="SAM" id="MobiDB-lite"/>
    </source>
</evidence>
<name>A0AAE0PK68_SORBR</name>
<feature type="compositionally biased region" description="Low complexity" evidence="1">
    <location>
        <begin position="434"/>
        <end position="451"/>
    </location>
</feature>
<dbReference type="InterPro" id="IPR018830">
    <property type="entry name" value="DUF2434"/>
</dbReference>
<keyword evidence="2" id="KW-0812">Transmembrane</keyword>
<feature type="transmembrane region" description="Helical" evidence="2">
    <location>
        <begin position="264"/>
        <end position="285"/>
    </location>
</feature>
<keyword evidence="4" id="KW-1185">Reference proteome</keyword>
<evidence type="ECO:0000313" key="3">
    <source>
        <dbReference type="EMBL" id="KAK3401381.1"/>
    </source>
</evidence>
<accession>A0AAE0PK68</accession>
<dbReference type="AlphaFoldDB" id="A0AAE0PK68"/>
<dbReference type="Proteomes" id="UP001281003">
    <property type="component" value="Unassembled WGS sequence"/>
</dbReference>
<keyword evidence="2" id="KW-1133">Transmembrane helix</keyword>
<feature type="transmembrane region" description="Helical" evidence="2">
    <location>
        <begin position="339"/>
        <end position="362"/>
    </location>
</feature>
<reference evidence="3" key="1">
    <citation type="journal article" date="2023" name="Mol. Phylogenet. Evol.">
        <title>Genome-scale phylogeny and comparative genomics of the fungal order Sordariales.</title>
        <authorList>
            <person name="Hensen N."/>
            <person name="Bonometti L."/>
            <person name="Westerberg I."/>
            <person name="Brannstrom I.O."/>
            <person name="Guillou S."/>
            <person name="Cros-Aarteil S."/>
            <person name="Calhoun S."/>
            <person name="Haridas S."/>
            <person name="Kuo A."/>
            <person name="Mondo S."/>
            <person name="Pangilinan J."/>
            <person name="Riley R."/>
            <person name="LaButti K."/>
            <person name="Andreopoulos B."/>
            <person name="Lipzen A."/>
            <person name="Chen C."/>
            <person name="Yan M."/>
            <person name="Daum C."/>
            <person name="Ng V."/>
            <person name="Clum A."/>
            <person name="Steindorff A."/>
            <person name="Ohm R.A."/>
            <person name="Martin F."/>
            <person name="Silar P."/>
            <person name="Natvig D.O."/>
            <person name="Lalanne C."/>
            <person name="Gautier V."/>
            <person name="Ament-Velasquez S.L."/>
            <person name="Kruys A."/>
            <person name="Hutchinson M.I."/>
            <person name="Powell A.J."/>
            <person name="Barry K."/>
            <person name="Miller A.N."/>
            <person name="Grigoriev I.V."/>
            <person name="Debuchy R."/>
            <person name="Gladieux P."/>
            <person name="Hiltunen Thoren M."/>
            <person name="Johannesson H."/>
        </authorList>
    </citation>
    <scope>NUCLEOTIDE SEQUENCE</scope>
    <source>
        <strain evidence="3">FGSC 1904</strain>
    </source>
</reference>
<feature type="region of interest" description="Disordered" evidence="1">
    <location>
        <begin position="432"/>
        <end position="455"/>
    </location>
</feature>
<dbReference type="Pfam" id="PF10361">
    <property type="entry name" value="DUF2434"/>
    <property type="match status" value="1"/>
</dbReference>
<feature type="compositionally biased region" description="Pro residues" evidence="1">
    <location>
        <begin position="506"/>
        <end position="525"/>
    </location>
</feature>
<comment type="caution">
    <text evidence="3">The sequence shown here is derived from an EMBL/GenBank/DDBJ whole genome shotgun (WGS) entry which is preliminary data.</text>
</comment>
<feature type="transmembrane region" description="Helical" evidence="2">
    <location>
        <begin position="208"/>
        <end position="230"/>
    </location>
</feature>
<sequence length="568" mass="64057">MTLDPRNIIDWPGGDNSSDTVISGLHFNITTLEHWNYTLFSNGTLSNGTKCYLTFEPFAPALIFPNGTFINATKCWHPVHPIGARAGTGLGFAVAFGLSLVLTLVALNKHGKLHLPSEKRFHPIGRRWQWYWAIFTCATALISLFTNIDVDRYYLPEIPIVLTSFFWYLMQIGAVACTWEAVRHWGSWMERQFIDPDPFRLREEGRRYWVEFFLPLVAYLFMWLNFFIVVPRSWGRIEHQRYPEQTLTDAKPTATDNRFKSAPFFLFATWVLIVFSLWHSIRHYCPRNRGIINRTIGLIKFTPTRFMLIIPLCFIVPLFQAMVAWNFDWSPLNVKGNPAAIYPGGYAPALLIIIIQGIYGLLSPNEDRELIRQRRERGQTLDAELGIQRKPAWWRRVHDTANPNETMRDKIMRNVREIGGGSATTRNVKEAINTRAAESTTSPRSSPTSPTEDMEMVSIPSPQHVVGVTGPIAPGDFASARQTAGRYVGVMTPGAASRQAELMMDGPPPSPPSPTLMRQPPPPYTDRPAVVGERPPVVGEQGRNHSTASSASPSINSPPVQVRSMLDV</sequence>
<feature type="region of interest" description="Disordered" evidence="1">
    <location>
        <begin position="501"/>
        <end position="568"/>
    </location>
</feature>
<feature type="transmembrane region" description="Helical" evidence="2">
    <location>
        <begin position="160"/>
        <end position="182"/>
    </location>
</feature>
<feature type="transmembrane region" description="Helical" evidence="2">
    <location>
        <begin position="306"/>
        <end position="327"/>
    </location>
</feature>
<proteinExistence type="predicted"/>
<gene>
    <name evidence="3" type="ORF">B0T20DRAFT_113954</name>
</gene>
<evidence type="ECO:0000256" key="2">
    <source>
        <dbReference type="SAM" id="Phobius"/>
    </source>
</evidence>
<feature type="transmembrane region" description="Helical" evidence="2">
    <location>
        <begin position="86"/>
        <end position="107"/>
    </location>
</feature>
<evidence type="ECO:0000313" key="4">
    <source>
        <dbReference type="Proteomes" id="UP001281003"/>
    </source>
</evidence>
<feature type="compositionally biased region" description="Low complexity" evidence="1">
    <location>
        <begin position="546"/>
        <end position="559"/>
    </location>
</feature>
<dbReference type="EMBL" id="JAUTDP010000002">
    <property type="protein sequence ID" value="KAK3401381.1"/>
    <property type="molecule type" value="Genomic_DNA"/>
</dbReference>
<protein>
    <submittedName>
        <fullName evidence="3">Uncharacterized protein</fullName>
    </submittedName>
</protein>
<organism evidence="3 4">
    <name type="scientific">Sordaria brevicollis</name>
    <dbReference type="NCBI Taxonomy" id="83679"/>
    <lineage>
        <taxon>Eukaryota</taxon>
        <taxon>Fungi</taxon>
        <taxon>Dikarya</taxon>
        <taxon>Ascomycota</taxon>
        <taxon>Pezizomycotina</taxon>
        <taxon>Sordariomycetes</taxon>
        <taxon>Sordariomycetidae</taxon>
        <taxon>Sordariales</taxon>
        <taxon>Sordariaceae</taxon>
        <taxon>Sordaria</taxon>
    </lineage>
</organism>
<reference evidence="3" key="2">
    <citation type="submission" date="2023-07" db="EMBL/GenBank/DDBJ databases">
        <authorList>
            <consortium name="Lawrence Berkeley National Laboratory"/>
            <person name="Haridas S."/>
            <person name="Hensen N."/>
            <person name="Bonometti L."/>
            <person name="Westerberg I."/>
            <person name="Brannstrom I.O."/>
            <person name="Guillou S."/>
            <person name="Cros-Aarteil S."/>
            <person name="Calhoun S."/>
            <person name="Kuo A."/>
            <person name="Mondo S."/>
            <person name="Pangilinan J."/>
            <person name="Riley R."/>
            <person name="LaButti K."/>
            <person name="Andreopoulos B."/>
            <person name="Lipzen A."/>
            <person name="Chen C."/>
            <person name="Yanf M."/>
            <person name="Daum C."/>
            <person name="Ng V."/>
            <person name="Clum A."/>
            <person name="Steindorff A."/>
            <person name="Ohm R."/>
            <person name="Martin F."/>
            <person name="Silar P."/>
            <person name="Natvig D."/>
            <person name="Lalanne C."/>
            <person name="Gautier V."/>
            <person name="Ament-velasquez S.L."/>
            <person name="Kruys A."/>
            <person name="Hutchinson M.I."/>
            <person name="Powell A.J."/>
            <person name="Barry K."/>
            <person name="Miller A.N."/>
            <person name="Grigoriev I.V."/>
            <person name="Debuchy R."/>
            <person name="Gladieux P."/>
            <person name="Thoren M.H."/>
            <person name="Johannesson H."/>
        </authorList>
    </citation>
    <scope>NUCLEOTIDE SEQUENCE</scope>
    <source>
        <strain evidence="3">FGSC 1904</strain>
    </source>
</reference>